<gene>
    <name evidence="2" type="ORF">M9458_017731</name>
</gene>
<name>A0ABD0QLP3_CIRMR</name>
<dbReference type="PANTHER" id="PTHR31043:SF3">
    <property type="entry name" value="NEPHROCYSTIN-4"/>
    <property type="match status" value="1"/>
</dbReference>
<evidence type="ECO:0000313" key="2">
    <source>
        <dbReference type="EMBL" id="KAL0186061.1"/>
    </source>
</evidence>
<dbReference type="InterPro" id="IPR058687">
    <property type="entry name" value="Ig_NPHP4_1st"/>
</dbReference>
<dbReference type="EMBL" id="JAMKFB020000008">
    <property type="protein sequence ID" value="KAL0186061.1"/>
    <property type="molecule type" value="Genomic_DNA"/>
</dbReference>
<accession>A0ABD0QLP3</accession>
<dbReference type="PANTHER" id="PTHR31043">
    <property type="entry name" value="NEPHROCYSTIN-4"/>
    <property type="match status" value="1"/>
</dbReference>
<dbReference type="Pfam" id="PF26190">
    <property type="entry name" value="Ig_NPHP4_1st"/>
    <property type="match status" value="1"/>
</dbReference>
<comment type="caution">
    <text evidence="2">The sequence shown here is derived from an EMBL/GenBank/DDBJ whole genome shotgun (WGS) entry which is preliminary data.</text>
</comment>
<dbReference type="Proteomes" id="UP001529510">
    <property type="component" value="Unassembled WGS sequence"/>
</dbReference>
<protein>
    <recommendedName>
        <fullName evidence="1">NPHP4 Ig-like domain-containing protein</fullName>
    </recommendedName>
</protein>
<feature type="non-terminal residue" evidence="2">
    <location>
        <position position="54"/>
    </location>
</feature>
<organism evidence="2 3">
    <name type="scientific">Cirrhinus mrigala</name>
    <name type="common">Mrigala</name>
    <dbReference type="NCBI Taxonomy" id="683832"/>
    <lineage>
        <taxon>Eukaryota</taxon>
        <taxon>Metazoa</taxon>
        <taxon>Chordata</taxon>
        <taxon>Craniata</taxon>
        <taxon>Vertebrata</taxon>
        <taxon>Euteleostomi</taxon>
        <taxon>Actinopterygii</taxon>
        <taxon>Neopterygii</taxon>
        <taxon>Teleostei</taxon>
        <taxon>Ostariophysi</taxon>
        <taxon>Cypriniformes</taxon>
        <taxon>Cyprinidae</taxon>
        <taxon>Labeoninae</taxon>
        <taxon>Labeonini</taxon>
        <taxon>Cirrhinus</taxon>
    </lineage>
</organism>
<evidence type="ECO:0000313" key="3">
    <source>
        <dbReference type="Proteomes" id="UP001529510"/>
    </source>
</evidence>
<evidence type="ECO:0000259" key="1">
    <source>
        <dbReference type="Pfam" id="PF26190"/>
    </source>
</evidence>
<proteinExistence type="predicted"/>
<feature type="domain" description="NPHP4 Ig-like" evidence="1">
    <location>
        <begin position="1"/>
        <end position="52"/>
    </location>
</feature>
<reference evidence="2 3" key="1">
    <citation type="submission" date="2024-05" db="EMBL/GenBank/DDBJ databases">
        <title>Genome sequencing and assembly of Indian major carp, Cirrhinus mrigala (Hamilton, 1822).</title>
        <authorList>
            <person name="Mohindra V."/>
            <person name="Chowdhury L.M."/>
            <person name="Lal K."/>
            <person name="Jena J.K."/>
        </authorList>
    </citation>
    <scope>NUCLEOTIDE SEQUENCE [LARGE SCALE GENOMIC DNA]</scope>
    <source>
        <strain evidence="2">CM1030</strain>
        <tissue evidence="2">Blood</tissue>
    </source>
</reference>
<feature type="non-terminal residue" evidence="2">
    <location>
        <position position="1"/>
    </location>
</feature>
<dbReference type="AlphaFoldDB" id="A0ABD0QLP3"/>
<sequence length="54" mass="6473">YFKELTKTLTPLEEEMFHLKESTLTPQVYLRPKESVHVPFKYQTFICGHTFPIQ</sequence>
<dbReference type="InterPro" id="IPR029775">
    <property type="entry name" value="NPHP4"/>
</dbReference>
<keyword evidence="3" id="KW-1185">Reference proteome</keyword>